<proteinExistence type="predicted"/>
<dbReference type="Proteomes" id="UP000887579">
    <property type="component" value="Unplaced"/>
</dbReference>
<sequence length="363" mass="42022">MQILERLRGRARFERESIYQSCPNTMSNNAGNEISSNQNQSAEEEINNRTLASEVNGESEILRLEIPNLPESERSIICCCCTSQGALRLLLFSYWLWSLAAFVYNVDTVFPALYLFPICSMLLAFIGSTIGIYQLLIPFMIMTAWDMLYSTTCAIFLVSFHNNARHVQFNQFLYDYWPQKAEEFDRMNRDLFEVYLIMILFKIFYSMAAFIITGQEITRFRVQQYFETRRREILRQRALLNLREESRLQQFLNEAAQTNESQNPYAQLLSQRPPPPTYQTFSHPVLRTPQLGTPPPTYSMLERDGRLQPLPIQWSPDSQQSNNNNNNQSSLNSSETSLKHSEGSTAMSPSSFLHSPPFNSTKE</sequence>
<accession>A0AC34F5K2</accession>
<dbReference type="WBParaSite" id="ES5_v2.g12381.t1">
    <property type="protein sequence ID" value="ES5_v2.g12381.t1"/>
    <property type="gene ID" value="ES5_v2.g12381"/>
</dbReference>
<evidence type="ECO:0000313" key="2">
    <source>
        <dbReference type="WBParaSite" id="ES5_v2.g12381.t1"/>
    </source>
</evidence>
<evidence type="ECO:0000313" key="1">
    <source>
        <dbReference type="Proteomes" id="UP000887579"/>
    </source>
</evidence>
<organism evidence="1 2">
    <name type="scientific">Panagrolaimus sp. ES5</name>
    <dbReference type="NCBI Taxonomy" id="591445"/>
    <lineage>
        <taxon>Eukaryota</taxon>
        <taxon>Metazoa</taxon>
        <taxon>Ecdysozoa</taxon>
        <taxon>Nematoda</taxon>
        <taxon>Chromadorea</taxon>
        <taxon>Rhabditida</taxon>
        <taxon>Tylenchina</taxon>
        <taxon>Panagrolaimomorpha</taxon>
        <taxon>Panagrolaimoidea</taxon>
        <taxon>Panagrolaimidae</taxon>
        <taxon>Panagrolaimus</taxon>
    </lineage>
</organism>
<protein>
    <submittedName>
        <fullName evidence="2">Uncharacterized protein</fullName>
    </submittedName>
</protein>
<reference evidence="2" key="1">
    <citation type="submission" date="2022-11" db="UniProtKB">
        <authorList>
            <consortium name="WormBaseParasite"/>
        </authorList>
    </citation>
    <scope>IDENTIFICATION</scope>
</reference>
<name>A0AC34F5K2_9BILA</name>